<reference evidence="2" key="1">
    <citation type="journal article" date="2010" name="Science">
        <title>Signatures of adaptation to obligate biotrophy in the Hyaloperonospora arabidopsidis genome.</title>
        <authorList>
            <person name="Baxter L."/>
            <person name="Tripathy S."/>
            <person name="Ishaque N."/>
            <person name="Boot N."/>
            <person name="Cabral A."/>
            <person name="Kemen E."/>
            <person name="Thines M."/>
            <person name="Ah-Fong A."/>
            <person name="Anderson R."/>
            <person name="Badejoko W."/>
            <person name="Bittner-Eddy P."/>
            <person name="Boore J.L."/>
            <person name="Chibucos M.C."/>
            <person name="Coates M."/>
            <person name="Dehal P."/>
            <person name="Delehaunty K."/>
            <person name="Dong S."/>
            <person name="Downton P."/>
            <person name="Dumas B."/>
            <person name="Fabro G."/>
            <person name="Fronick C."/>
            <person name="Fuerstenberg S.I."/>
            <person name="Fulton L."/>
            <person name="Gaulin E."/>
            <person name="Govers F."/>
            <person name="Hughes L."/>
            <person name="Humphray S."/>
            <person name="Jiang R.H."/>
            <person name="Judelson H."/>
            <person name="Kamoun S."/>
            <person name="Kyung K."/>
            <person name="Meijer H."/>
            <person name="Minx P."/>
            <person name="Morris P."/>
            <person name="Nelson J."/>
            <person name="Phuntumart V."/>
            <person name="Qutob D."/>
            <person name="Rehmany A."/>
            <person name="Rougon-Cardoso A."/>
            <person name="Ryden P."/>
            <person name="Torto-Alalibo T."/>
            <person name="Studholme D."/>
            <person name="Wang Y."/>
            <person name="Win J."/>
            <person name="Wood J."/>
            <person name="Clifton S.W."/>
            <person name="Rogers J."/>
            <person name="Van den Ackerveken G."/>
            <person name="Jones J.D."/>
            <person name="McDowell J.M."/>
            <person name="Beynon J."/>
            <person name="Tyler B.M."/>
        </authorList>
    </citation>
    <scope>NUCLEOTIDE SEQUENCE [LARGE SCALE GENOMIC DNA]</scope>
    <source>
        <strain evidence="2">Emoy2</strain>
    </source>
</reference>
<dbReference type="InParanoid" id="M4BCC8"/>
<reference evidence="1" key="2">
    <citation type="submission" date="2015-06" db="UniProtKB">
        <authorList>
            <consortium name="EnsemblProtists"/>
        </authorList>
    </citation>
    <scope>IDENTIFICATION</scope>
    <source>
        <strain evidence="1">Emoy2</strain>
    </source>
</reference>
<dbReference type="HOGENOM" id="CLU_2659816_0_0_1"/>
<dbReference type="EnsemblProtists" id="HpaT803944">
    <property type="protein sequence ID" value="HpaP803944"/>
    <property type="gene ID" value="HpaG803944"/>
</dbReference>
<keyword evidence="2" id="KW-1185">Reference proteome</keyword>
<evidence type="ECO:0000313" key="2">
    <source>
        <dbReference type="Proteomes" id="UP000011713"/>
    </source>
</evidence>
<name>M4BCC8_HYAAE</name>
<proteinExistence type="predicted"/>
<evidence type="ECO:0000313" key="1">
    <source>
        <dbReference type="EnsemblProtists" id="HpaP803944"/>
    </source>
</evidence>
<organism evidence="1 2">
    <name type="scientific">Hyaloperonospora arabidopsidis (strain Emoy2)</name>
    <name type="common">Downy mildew agent</name>
    <name type="synonym">Peronospora arabidopsidis</name>
    <dbReference type="NCBI Taxonomy" id="559515"/>
    <lineage>
        <taxon>Eukaryota</taxon>
        <taxon>Sar</taxon>
        <taxon>Stramenopiles</taxon>
        <taxon>Oomycota</taxon>
        <taxon>Peronosporomycetes</taxon>
        <taxon>Peronosporales</taxon>
        <taxon>Peronosporaceae</taxon>
        <taxon>Hyaloperonospora</taxon>
    </lineage>
</organism>
<accession>M4BCC8</accession>
<sequence>MQPTMSIFDLRRVLSIGRTGQDTDHWCCHGVVAKCIKRPEQLRNWSGRSWLRLGSSAIMVSEDDSIERIDQLSGSK</sequence>
<dbReference type="VEuPathDB" id="FungiDB:HpaG803944"/>
<dbReference type="AlphaFoldDB" id="M4BCC8"/>
<dbReference type="Proteomes" id="UP000011713">
    <property type="component" value="Unassembled WGS sequence"/>
</dbReference>
<protein>
    <submittedName>
        <fullName evidence="1">Uncharacterized protein</fullName>
    </submittedName>
</protein>
<dbReference type="EMBL" id="JH598126">
    <property type="status" value="NOT_ANNOTATED_CDS"/>
    <property type="molecule type" value="Genomic_DNA"/>
</dbReference>